<dbReference type="AlphaFoldDB" id="A0A3D8YBJ9"/>
<dbReference type="PANTHER" id="PTHR43065:SF23">
    <property type="entry name" value="SENSOR HISTIDINE KINASE PDTAS"/>
    <property type="match status" value="1"/>
</dbReference>
<comment type="caution">
    <text evidence="5">The sequence shown here is derived from an EMBL/GenBank/DDBJ whole genome shotgun (WGS) entry which is preliminary data.</text>
</comment>
<dbReference type="Pfam" id="PF02518">
    <property type="entry name" value="HATPase_c"/>
    <property type="match status" value="1"/>
</dbReference>
<accession>A0A3D8YBJ9</accession>
<dbReference type="SMART" id="SM00387">
    <property type="entry name" value="HATPase_c"/>
    <property type="match status" value="1"/>
</dbReference>
<dbReference type="Proteomes" id="UP000256373">
    <property type="component" value="Unassembled WGS sequence"/>
</dbReference>
<dbReference type="SUPFAM" id="SSF55874">
    <property type="entry name" value="ATPase domain of HSP90 chaperone/DNA topoisomerase II/histidine kinase"/>
    <property type="match status" value="1"/>
</dbReference>
<dbReference type="SUPFAM" id="SSF50998">
    <property type="entry name" value="Quinoprotein alcohol dehydrogenase-like"/>
    <property type="match status" value="1"/>
</dbReference>
<dbReference type="Gene3D" id="2.130.10.10">
    <property type="entry name" value="YVTN repeat-like/Quinoprotein amine dehydrogenase"/>
    <property type="match status" value="2"/>
</dbReference>
<protein>
    <recommendedName>
        <fullName evidence="4">Histidine kinase domain-containing protein</fullName>
    </recommendedName>
</protein>
<keyword evidence="6" id="KW-1185">Reference proteome</keyword>
<evidence type="ECO:0000256" key="1">
    <source>
        <dbReference type="SAM" id="Coils"/>
    </source>
</evidence>
<dbReference type="EMBL" id="QNUL01000007">
    <property type="protein sequence ID" value="REA61545.1"/>
    <property type="molecule type" value="Genomic_DNA"/>
</dbReference>
<dbReference type="PANTHER" id="PTHR43065">
    <property type="entry name" value="SENSOR HISTIDINE KINASE"/>
    <property type="match status" value="1"/>
</dbReference>
<keyword evidence="2" id="KW-0472">Membrane</keyword>
<keyword evidence="3" id="KW-0732">Signal</keyword>
<reference evidence="5 6" key="1">
    <citation type="submission" date="2018-07" db="EMBL/GenBank/DDBJ databases">
        <title>Dyadobacter roseus sp. nov., isolated from rose rhizosphere soil.</title>
        <authorList>
            <person name="Chen L."/>
        </authorList>
    </citation>
    <scope>NUCLEOTIDE SEQUENCE [LARGE SCALE GENOMIC DNA]</scope>
    <source>
        <strain evidence="5 6">RS19</strain>
    </source>
</reference>
<evidence type="ECO:0000313" key="6">
    <source>
        <dbReference type="Proteomes" id="UP000256373"/>
    </source>
</evidence>
<sequence length="1069" mass="122852">MTGFFQSSKRQYRLIFCLILAAFLVSTNFLSAQVDSARSTSDYIITKRWLSIEDGLASHEVFCGVQDDAGFLWFGTRNGLNRYDGGKCLLLTRQRNQLQDNKVVQLAKDDVNRLFVMYGSTGFQLTTNGKVDVVDATSREVKTLSQTFKNLPFREKDVYWVANDGTDDVIFLTASPFRYWRYSAKKGFRLKFEMKDWNGKHSLIDYRQTGPFSTFIKGLALLKFSNADEQYLVEEQKVTVFRQRNVLRSLPVGFTDENELLITYNHASNPDSFKADKLTNSGQLVRFSDFDKYHLKPVKGRYWYQVWTATAGEVTAFYDAADALYLWNRKAFVRILEKSELKGFENLFIYRLFSDKLGNIWLCTSSGVMQLTVRKNRFETWFSSSQQKAEQNPQVRGIYAEHTGNVIANLWTHTFFRQNGRTKSIEHSYINYALAKHNSKLYTGSYNLSVIDPEKNSIIRYPDKRGTEIWSMYSLNDSLLLLGRSDGFFMFNSVKGSFDSISTGSDPEAKFVYRFFRGNKAQTWAVAENGLYQFENKKVEARNGNVPFIWSMTKLKSSFLDGLTLLDAWQDANGVFWLATNGEGLYSWNPVNNESKQFNITAGFPSDVLYRIEPDDFGNLWVSSDYGLTRFNRSSFAMNTYTTLNGISHNEFNRTSSFRAGDGRLFFGGLNGVNGFDPKDFKTDSSALQAPLKIVEFNQFVGERDALINKTTDLIQKPHIILDPDDLFFTLDFQLIDFTREEGHRYAYRIEGLDHDWNYINENSVRISGLPYGHFVLHIKAQNREGIWNERELTIPIDVLRPFYLQWWFILIVVIKLVSGIYLLVRLRLKRLAKEKRKLEQTVSERTAQLKESLSEQSALLLEKDVLMKEIHHRVKNNLQVISGLLELQSKTLTDEKAREALQEGRNRVRSIALIHQNLYQFENISTIDLKRFIDDLSRQVYGVFQSQKSVSVQVNVPPMNLDMDTAVPLGLILNELLTNSFKYAFKDVDEGRVQIDVSEIGVGTYALKYSDNGGGLPAEYDMARTKTLGLQLVNDLSRQVGGKVLYETNGGARFTINFTNREVRKNID</sequence>
<feature type="chain" id="PRO_5017537988" description="Histidine kinase domain-containing protein" evidence="3">
    <location>
        <begin position="33"/>
        <end position="1069"/>
    </location>
</feature>
<feature type="coiled-coil region" evidence="1">
    <location>
        <begin position="822"/>
        <end position="849"/>
    </location>
</feature>
<feature type="transmembrane region" description="Helical" evidence="2">
    <location>
        <begin position="807"/>
        <end position="829"/>
    </location>
</feature>
<dbReference type="Pfam" id="PF07568">
    <property type="entry name" value="HisKA_2"/>
    <property type="match status" value="1"/>
</dbReference>
<proteinExistence type="predicted"/>
<dbReference type="InterPro" id="IPR036890">
    <property type="entry name" value="HATPase_C_sf"/>
</dbReference>
<dbReference type="InterPro" id="IPR013783">
    <property type="entry name" value="Ig-like_fold"/>
</dbReference>
<feature type="domain" description="Histidine kinase" evidence="4">
    <location>
        <begin position="870"/>
        <end position="1063"/>
    </location>
</feature>
<evidence type="ECO:0000259" key="4">
    <source>
        <dbReference type="PROSITE" id="PS50109"/>
    </source>
</evidence>
<evidence type="ECO:0000313" key="5">
    <source>
        <dbReference type="EMBL" id="REA61545.1"/>
    </source>
</evidence>
<gene>
    <name evidence="5" type="ORF">DSL64_11270</name>
</gene>
<evidence type="ECO:0000256" key="2">
    <source>
        <dbReference type="SAM" id="Phobius"/>
    </source>
</evidence>
<dbReference type="InterPro" id="IPR011123">
    <property type="entry name" value="Y_Y_Y"/>
</dbReference>
<keyword evidence="2" id="KW-0812">Transmembrane</keyword>
<dbReference type="Pfam" id="PF07495">
    <property type="entry name" value="Y_Y_Y"/>
    <property type="match status" value="1"/>
</dbReference>
<dbReference type="InterPro" id="IPR011047">
    <property type="entry name" value="Quinoprotein_ADH-like_sf"/>
</dbReference>
<dbReference type="InterPro" id="IPR011495">
    <property type="entry name" value="Sig_transdc_His_kin_sub2_dim/P"/>
</dbReference>
<dbReference type="InterPro" id="IPR015943">
    <property type="entry name" value="WD40/YVTN_repeat-like_dom_sf"/>
</dbReference>
<dbReference type="PROSITE" id="PS50109">
    <property type="entry name" value="HIS_KIN"/>
    <property type="match status" value="1"/>
</dbReference>
<dbReference type="Gene3D" id="3.30.450.20">
    <property type="entry name" value="PAS domain"/>
    <property type="match status" value="1"/>
</dbReference>
<organism evidence="5 6">
    <name type="scientific">Dyadobacter luteus</name>
    <dbReference type="NCBI Taxonomy" id="2259619"/>
    <lineage>
        <taxon>Bacteria</taxon>
        <taxon>Pseudomonadati</taxon>
        <taxon>Bacteroidota</taxon>
        <taxon>Cytophagia</taxon>
        <taxon>Cytophagales</taxon>
        <taxon>Spirosomataceae</taxon>
        <taxon>Dyadobacter</taxon>
    </lineage>
</organism>
<keyword evidence="1" id="KW-0175">Coiled coil</keyword>
<dbReference type="InterPro" id="IPR003594">
    <property type="entry name" value="HATPase_dom"/>
</dbReference>
<feature type="signal peptide" evidence="3">
    <location>
        <begin position="1"/>
        <end position="32"/>
    </location>
</feature>
<dbReference type="InterPro" id="IPR005467">
    <property type="entry name" value="His_kinase_dom"/>
</dbReference>
<dbReference type="SUPFAM" id="SSF63829">
    <property type="entry name" value="Calcium-dependent phosphotriesterase"/>
    <property type="match status" value="1"/>
</dbReference>
<name>A0A3D8YBJ9_9BACT</name>
<dbReference type="Gene3D" id="2.60.40.10">
    <property type="entry name" value="Immunoglobulins"/>
    <property type="match status" value="1"/>
</dbReference>
<dbReference type="Gene3D" id="3.30.565.10">
    <property type="entry name" value="Histidine kinase-like ATPase, C-terminal domain"/>
    <property type="match status" value="1"/>
</dbReference>
<keyword evidence="2" id="KW-1133">Transmembrane helix</keyword>
<evidence type="ECO:0000256" key="3">
    <source>
        <dbReference type="SAM" id="SignalP"/>
    </source>
</evidence>
<dbReference type="OrthoDB" id="9797097at2"/>
<dbReference type="RefSeq" id="WP_115830983.1">
    <property type="nucleotide sequence ID" value="NZ_QNUL01000007.1"/>
</dbReference>